<feature type="domain" description="UspA" evidence="2">
    <location>
        <begin position="3"/>
        <end position="119"/>
    </location>
</feature>
<dbReference type="AlphaFoldDB" id="A0A1Q8SRI6"/>
<comment type="similarity">
    <text evidence="1">Belongs to the universal stress protein A family.</text>
</comment>
<comment type="caution">
    <text evidence="3">The sequence shown here is derived from an EMBL/GenBank/DDBJ whole genome shotgun (WGS) entry which is preliminary data.</text>
</comment>
<dbReference type="OrthoDB" id="9792500at2"/>
<reference evidence="3 4" key="1">
    <citation type="submission" date="2016-12" db="EMBL/GenBank/DDBJ databases">
        <title>Draft genome sequences of strains Salinicola socius SMB35, Salinicola sp. MH3R3-1 and Chromohalobacter sp. SMB17 from the Verkhnekamsk potash mining region of Russia.</title>
        <authorList>
            <person name="Mavrodi D.V."/>
            <person name="Olsson B.E."/>
            <person name="Korsakova E.S."/>
            <person name="Pyankova A."/>
            <person name="Mavrodi O.V."/>
            <person name="Plotnikova E.G."/>
        </authorList>
    </citation>
    <scope>NUCLEOTIDE SEQUENCE [LARGE SCALE GENOMIC DNA]</scope>
    <source>
        <strain evidence="3 4">SMB35</strain>
    </source>
</reference>
<name>A0A1Q8SRI6_9GAMM</name>
<evidence type="ECO:0000313" key="3">
    <source>
        <dbReference type="EMBL" id="OLO04035.1"/>
    </source>
</evidence>
<accession>A0A1Q8SRI6</accession>
<dbReference type="Gene3D" id="3.40.50.12370">
    <property type="match status" value="1"/>
</dbReference>
<evidence type="ECO:0000256" key="1">
    <source>
        <dbReference type="ARBA" id="ARBA00008791"/>
    </source>
</evidence>
<evidence type="ECO:0000259" key="2">
    <source>
        <dbReference type="Pfam" id="PF00582"/>
    </source>
</evidence>
<evidence type="ECO:0000313" key="4">
    <source>
        <dbReference type="Proteomes" id="UP000186878"/>
    </source>
</evidence>
<dbReference type="CDD" id="cd00293">
    <property type="entry name" value="USP-like"/>
    <property type="match status" value="1"/>
</dbReference>
<dbReference type="RefSeq" id="WP_075570443.1">
    <property type="nucleotide sequence ID" value="NZ_MSDO01000017.1"/>
</dbReference>
<protein>
    <recommendedName>
        <fullName evidence="2">UspA domain-containing protein</fullName>
    </recommendedName>
</protein>
<dbReference type="PANTHER" id="PTHR46268">
    <property type="entry name" value="STRESS RESPONSE PROTEIN NHAX"/>
    <property type="match status" value="1"/>
</dbReference>
<dbReference type="InterPro" id="IPR006016">
    <property type="entry name" value="UspA"/>
</dbReference>
<dbReference type="Proteomes" id="UP000186878">
    <property type="component" value="Unassembled WGS sequence"/>
</dbReference>
<keyword evidence="4" id="KW-1185">Reference proteome</keyword>
<dbReference type="Pfam" id="PF00582">
    <property type="entry name" value="Usp"/>
    <property type="match status" value="1"/>
</dbReference>
<organism evidence="3 4">
    <name type="scientific">Salinicola socius</name>
    <dbReference type="NCBI Taxonomy" id="404433"/>
    <lineage>
        <taxon>Bacteria</taxon>
        <taxon>Pseudomonadati</taxon>
        <taxon>Pseudomonadota</taxon>
        <taxon>Gammaproteobacteria</taxon>
        <taxon>Oceanospirillales</taxon>
        <taxon>Halomonadaceae</taxon>
        <taxon>Salinicola</taxon>
    </lineage>
</organism>
<dbReference type="SUPFAM" id="SSF52402">
    <property type="entry name" value="Adenine nucleotide alpha hydrolases-like"/>
    <property type="match status" value="1"/>
</dbReference>
<gene>
    <name evidence="3" type="ORF">BTW07_12210</name>
</gene>
<proteinExistence type="inferred from homology"/>
<dbReference type="PANTHER" id="PTHR46268:SF6">
    <property type="entry name" value="UNIVERSAL STRESS PROTEIN UP12"/>
    <property type="match status" value="1"/>
</dbReference>
<dbReference type="EMBL" id="MSDO01000017">
    <property type="protein sequence ID" value="OLO04035.1"/>
    <property type="molecule type" value="Genomic_DNA"/>
</dbReference>
<sequence length="151" mass="16591">MQNSILIPMGKNPASMAALRKARGIAQHEHSRLYLLHVVEPREKGDVLGAATGAPTHGLDREDLARGQALLEAWWERLNEPMAAVNFLVRDGKLSETIAEEARRLAVDAIIMGTSRRSPGWKGTIGEIKQSTSCHLIVVNEEEKSVLEHAP</sequence>